<dbReference type="InterPro" id="IPR008922">
    <property type="entry name" value="Di-copper_centre_dom_sf"/>
</dbReference>
<dbReference type="Pfam" id="PF18132">
    <property type="entry name" value="Tyrosinase_C"/>
    <property type="match status" value="1"/>
</dbReference>
<dbReference type="GO" id="GO:0004503">
    <property type="term" value="F:tyrosinase activity"/>
    <property type="evidence" value="ECO:0007669"/>
    <property type="project" value="UniProtKB-EC"/>
</dbReference>
<comment type="catalytic activity">
    <reaction evidence="10">
        <text>L-tyrosine + O2 = L-dopaquinone + H2O</text>
        <dbReference type="Rhea" id="RHEA:18117"/>
        <dbReference type="ChEBI" id="CHEBI:15377"/>
        <dbReference type="ChEBI" id="CHEBI:15379"/>
        <dbReference type="ChEBI" id="CHEBI:57924"/>
        <dbReference type="ChEBI" id="CHEBI:58315"/>
        <dbReference type="EC" id="1.14.18.1"/>
    </reaction>
</comment>
<keyword evidence="8" id="KW-0470">Melanin biosynthesis</keyword>
<dbReference type="Proteomes" id="UP000800200">
    <property type="component" value="Unassembled WGS sequence"/>
</dbReference>
<dbReference type="EMBL" id="ML994610">
    <property type="protein sequence ID" value="KAF2195260.1"/>
    <property type="molecule type" value="Genomic_DNA"/>
</dbReference>
<dbReference type="Pfam" id="PF00264">
    <property type="entry name" value="Tyrosinase"/>
    <property type="match status" value="1"/>
</dbReference>
<evidence type="ECO:0000256" key="10">
    <source>
        <dbReference type="ARBA" id="ARBA00048881"/>
    </source>
</evidence>
<dbReference type="InterPro" id="IPR002227">
    <property type="entry name" value="Tyrosinase_Cu-bd"/>
</dbReference>
<comment type="similarity">
    <text evidence="2">Belongs to the tyrosinase family.</text>
</comment>
<feature type="domain" description="Tyrosinase copper-binding" evidence="12">
    <location>
        <begin position="217"/>
        <end position="366"/>
    </location>
</feature>
<comment type="cofactor">
    <cofactor evidence="1">
        <name>Cu(2+)</name>
        <dbReference type="ChEBI" id="CHEBI:29036"/>
    </cofactor>
</comment>
<dbReference type="InterPro" id="IPR041640">
    <property type="entry name" value="Tyrosinase_C"/>
</dbReference>
<name>A0A6A6EYQ9_9PEZI</name>
<dbReference type="AlphaFoldDB" id="A0A6A6EYQ9"/>
<keyword evidence="4" id="KW-0479">Metal-binding</keyword>
<evidence type="ECO:0000256" key="7">
    <source>
        <dbReference type="ARBA" id="ARBA00023033"/>
    </source>
</evidence>
<organism evidence="14 15">
    <name type="scientific">Zopfia rhizophila CBS 207.26</name>
    <dbReference type="NCBI Taxonomy" id="1314779"/>
    <lineage>
        <taxon>Eukaryota</taxon>
        <taxon>Fungi</taxon>
        <taxon>Dikarya</taxon>
        <taxon>Ascomycota</taxon>
        <taxon>Pezizomycotina</taxon>
        <taxon>Dothideomycetes</taxon>
        <taxon>Dothideomycetes incertae sedis</taxon>
        <taxon>Zopfiaceae</taxon>
        <taxon>Zopfia</taxon>
    </lineage>
</organism>
<dbReference type="OrthoDB" id="6132182at2759"/>
<dbReference type="InterPro" id="IPR050316">
    <property type="entry name" value="Tyrosinase/Hemocyanin"/>
</dbReference>
<evidence type="ECO:0000256" key="6">
    <source>
        <dbReference type="ARBA" id="ARBA00023008"/>
    </source>
</evidence>
<evidence type="ECO:0000313" key="15">
    <source>
        <dbReference type="Proteomes" id="UP000800200"/>
    </source>
</evidence>
<dbReference type="EC" id="1.14.18.1" evidence="3"/>
<evidence type="ECO:0000313" key="14">
    <source>
        <dbReference type="EMBL" id="KAF2195260.1"/>
    </source>
</evidence>
<dbReference type="SUPFAM" id="SSF48056">
    <property type="entry name" value="Di-copper centre-containing domain"/>
    <property type="match status" value="1"/>
</dbReference>
<dbReference type="PANTHER" id="PTHR11474:SF76">
    <property type="entry name" value="SHKT DOMAIN-CONTAINING PROTEIN"/>
    <property type="match status" value="1"/>
</dbReference>
<sequence length="516" mass="57094">MARMTFASLLSLLISTSLFLLVDGIPASSNQQRCHILEEIQTIKARQDGRPAFSVLDVDGLGGTTVHQRLEIRQLEQNPDHWNVYLLRLLRFQSMSQADKLLYYQTAGIHGQPYVAWDGVQQVNGGFGVTALTAPTYFPNGIGHISHSLRLVSFPSPPPSSYSHQLQEIIYLNARQAVSEFSDGEQRIVTGTHFQHSECRTGTGLLHHSSGQGAMPSSIQRHNIDIMLLNRTTSVSNPLSSYTFYPLRTSSFAYDSEKFSTRPSTIRFPSSEEVNVASRNDLVALEMDQNRANLRSRFYSIFMIQHDYFNGSNDLGPGDSLKSVHDTIHNTVGKGGYVTEIPYSAFDTVFWFHHTNVGRMFAIWQALNPDSYATPQPRPYATIAVKGSEMRDTKSPTEGKLVEGTSLNTRAVAGALNFSSQRQYIANIKVHKFGLSDSFNVYIFLGDRPGSDPSSWAGEKNFVGVSGIFTSANAGERKDDVEANGAVPLTAALESKLRSDELESLSEDVVGKHLKD</sequence>
<evidence type="ECO:0000256" key="5">
    <source>
        <dbReference type="ARBA" id="ARBA00023002"/>
    </source>
</evidence>
<comment type="catalytic activity">
    <reaction evidence="9">
        <text>2 L-dopa + O2 = 2 L-dopaquinone + 2 H2O</text>
        <dbReference type="Rhea" id="RHEA:34287"/>
        <dbReference type="ChEBI" id="CHEBI:15377"/>
        <dbReference type="ChEBI" id="CHEBI:15379"/>
        <dbReference type="ChEBI" id="CHEBI:57504"/>
        <dbReference type="ChEBI" id="CHEBI:57924"/>
        <dbReference type="EC" id="1.14.18.1"/>
    </reaction>
</comment>
<protein>
    <recommendedName>
        <fullName evidence="3">tyrosinase</fullName>
        <ecNumber evidence="3">1.14.18.1</ecNumber>
    </recommendedName>
</protein>
<keyword evidence="11" id="KW-0732">Signal</keyword>
<keyword evidence="6" id="KW-0186">Copper</keyword>
<dbReference type="Gene3D" id="2.60.310.20">
    <property type="match status" value="1"/>
</dbReference>
<keyword evidence="5" id="KW-0560">Oxidoreductase</keyword>
<evidence type="ECO:0000259" key="13">
    <source>
        <dbReference type="Pfam" id="PF18132"/>
    </source>
</evidence>
<feature type="signal peptide" evidence="11">
    <location>
        <begin position="1"/>
        <end position="24"/>
    </location>
</feature>
<evidence type="ECO:0000256" key="3">
    <source>
        <dbReference type="ARBA" id="ARBA00011906"/>
    </source>
</evidence>
<dbReference type="GO" id="GO:0042438">
    <property type="term" value="P:melanin biosynthetic process"/>
    <property type="evidence" value="ECO:0007669"/>
    <property type="project" value="UniProtKB-KW"/>
</dbReference>
<evidence type="ECO:0000256" key="8">
    <source>
        <dbReference type="ARBA" id="ARBA00023101"/>
    </source>
</evidence>
<keyword evidence="7" id="KW-0503">Monooxygenase</keyword>
<dbReference type="GO" id="GO:0046872">
    <property type="term" value="F:metal ion binding"/>
    <property type="evidence" value="ECO:0007669"/>
    <property type="project" value="UniProtKB-KW"/>
</dbReference>
<feature type="chain" id="PRO_5025662808" description="tyrosinase" evidence="11">
    <location>
        <begin position="25"/>
        <end position="516"/>
    </location>
</feature>
<evidence type="ECO:0000256" key="2">
    <source>
        <dbReference type="ARBA" id="ARBA00009928"/>
    </source>
</evidence>
<proteinExistence type="inferred from homology"/>
<evidence type="ECO:0000259" key="12">
    <source>
        <dbReference type="Pfam" id="PF00264"/>
    </source>
</evidence>
<evidence type="ECO:0000256" key="11">
    <source>
        <dbReference type="SAM" id="SignalP"/>
    </source>
</evidence>
<dbReference type="Gene3D" id="1.10.1280.10">
    <property type="entry name" value="Di-copper center containing domain from catechol oxidase"/>
    <property type="match status" value="2"/>
</dbReference>
<feature type="domain" description="Tyrosinase C-terminal" evidence="13">
    <location>
        <begin position="423"/>
        <end position="515"/>
    </location>
</feature>
<gene>
    <name evidence="14" type="ORF">K469DRAFT_757440</name>
</gene>
<keyword evidence="15" id="KW-1185">Reference proteome</keyword>
<evidence type="ECO:0000256" key="4">
    <source>
        <dbReference type="ARBA" id="ARBA00022723"/>
    </source>
</evidence>
<accession>A0A6A6EYQ9</accession>
<evidence type="ECO:0000256" key="9">
    <source>
        <dbReference type="ARBA" id="ARBA00048233"/>
    </source>
</evidence>
<dbReference type="PANTHER" id="PTHR11474">
    <property type="entry name" value="TYROSINASE FAMILY MEMBER"/>
    <property type="match status" value="1"/>
</dbReference>
<reference evidence="14" key="1">
    <citation type="journal article" date="2020" name="Stud. Mycol.">
        <title>101 Dothideomycetes genomes: a test case for predicting lifestyles and emergence of pathogens.</title>
        <authorList>
            <person name="Haridas S."/>
            <person name="Albert R."/>
            <person name="Binder M."/>
            <person name="Bloem J."/>
            <person name="Labutti K."/>
            <person name="Salamov A."/>
            <person name="Andreopoulos B."/>
            <person name="Baker S."/>
            <person name="Barry K."/>
            <person name="Bills G."/>
            <person name="Bluhm B."/>
            <person name="Cannon C."/>
            <person name="Castanera R."/>
            <person name="Culley D."/>
            <person name="Daum C."/>
            <person name="Ezra D."/>
            <person name="Gonzalez J."/>
            <person name="Henrissat B."/>
            <person name="Kuo A."/>
            <person name="Liang C."/>
            <person name="Lipzen A."/>
            <person name="Lutzoni F."/>
            <person name="Magnuson J."/>
            <person name="Mondo S."/>
            <person name="Nolan M."/>
            <person name="Ohm R."/>
            <person name="Pangilinan J."/>
            <person name="Park H.-J."/>
            <person name="Ramirez L."/>
            <person name="Alfaro M."/>
            <person name="Sun H."/>
            <person name="Tritt A."/>
            <person name="Yoshinaga Y."/>
            <person name="Zwiers L.-H."/>
            <person name="Turgeon B."/>
            <person name="Goodwin S."/>
            <person name="Spatafora J."/>
            <person name="Crous P."/>
            <person name="Grigoriev I."/>
        </authorList>
    </citation>
    <scope>NUCLEOTIDE SEQUENCE</scope>
    <source>
        <strain evidence="14">CBS 207.26</strain>
    </source>
</reference>
<evidence type="ECO:0000256" key="1">
    <source>
        <dbReference type="ARBA" id="ARBA00001973"/>
    </source>
</evidence>